<keyword evidence="3" id="KW-1185">Reference proteome</keyword>
<evidence type="ECO:0000313" key="2">
    <source>
        <dbReference type="EMBL" id="MED6126666.1"/>
    </source>
</evidence>
<comment type="caution">
    <text evidence="2">The sequence shown here is derived from an EMBL/GenBank/DDBJ whole genome shotgun (WGS) entry which is preliminary data.</text>
</comment>
<evidence type="ECO:0000313" key="3">
    <source>
        <dbReference type="Proteomes" id="UP001341840"/>
    </source>
</evidence>
<organism evidence="2 3">
    <name type="scientific">Stylosanthes scabra</name>
    <dbReference type="NCBI Taxonomy" id="79078"/>
    <lineage>
        <taxon>Eukaryota</taxon>
        <taxon>Viridiplantae</taxon>
        <taxon>Streptophyta</taxon>
        <taxon>Embryophyta</taxon>
        <taxon>Tracheophyta</taxon>
        <taxon>Spermatophyta</taxon>
        <taxon>Magnoliopsida</taxon>
        <taxon>eudicotyledons</taxon>
        <taxon>Gunneridae</taxon>
        <taxon>Pentapetalae</taxon>
        <taxon>rosids</taxon>
        <taxon>fabids</taxon>
        <taxon>Fabales</taxon>
        <taxon>Fabaceae</taxon>
        <taxon>Papilionoideae</taxon>
        <taxon>50 kb inversion clade</taxon>
        <taxon>dalbergioids sensu lato</taxon>
        <taxon>Dalbergieae</taxon>
        <taxon>Pterocarpus clade</taxon>
        <taxon>Stylosanthes</taxon>
    </lineage>
</organism>
<proteinExistence type="predicted"/>
<reference evidence="2 3" key="1">
    <citation type="journal article" date="2023" name="Plants (Basel)">
        <title>Bridging the Gap: Combining Genomics and Transcriptomics Approaches to Understand Stylosanthes scabra, an Orphan Legume from the Brazilian Caatinga.</title>
        <authorList>
            <person name="Ferreira-Neto J.R.C."/>
            <person name="da Silva M.D."/>
            <person name="Binneck E."/>
            <person name="de Melo N.F."/>
            <person name="da Silva R.H."/>
            <person name="de Melo A.L.T.M."/>
            <person name="Pandolfi V."/>
            <person name="Bustamante F.O."/>
            <person name="Brasileiro-Vidal A.C."/>
            <person name="Benko-Iseppon A.M."/>
        </authorList>
    </citation>
    <scope>NUCLEOTIDE SEQUENCE [LARGE SCALE GENOMIC DNA]</scope>
    <source>
        <tissue evidence="2">Leaves</tissue>
    </source>
</reference>
<gene>
    <name evidence="2" type="ORF">PIB30_080595</name>
</gene>
<dbReference type="EMBL" id="JASCZI010031386">
    <property type="protein sequence ID" value="MED6126666.1"/>
    <property type="molecule type" value="Genomic_DNA"/>
</dbReference>
<keyword evidence="1" id="KW-0812">Transmembrane</keyword>
<feature type="transmembrane region" description="Helical" evidence="1">
    <location>
        <begin position="76"/>
        <end position="94"/>
    </location>
</feature>
<accession>A0ABU6RRB3</accession>
<dbReference type="Proteomes" id="UP001341840">
    <property type="component" value="Unassembled WGS sequence"/>
</dbReference>
<keyword evidence="1" id="KW-1133">Transmembrane helix</keyword>
<evidence type="ECO:0000256" key="1">
    <source>
        <dbReference type="SAM" id="Phobius"/>
    </source>
</evidence>
<sequence>MAQGQARTSPMMLHFRKSHKPQTVRQSELRIKKLSRPEAADEQWRIDSESILTTNGWQFRNFAVRFVLDRTLNVGVRFRVLNIFMIIPMFSFWLRVSPNGAKSRIYGINSRSVVYEKVGVYIRFSRYETA</sequence>
<name>A0ABU6RRB3_9FABA</name>
<protein>
    <submittedName>
        <fullName evidence="2">Uncharacterized protein</fullName>
    </submittedName>
</protein>
<keyword evidence="1" id="KW-0472">Membrane</keyword>